<evidence type="ECO:0000313" key="2">
    <source>
        <dbReference type="EMBL" id="QHT25359.1"/>
    </source>
</evidence>
<dbReference type="EMBL" id="MN739765">
    <property type="protein sequence ID" value="QHT25359.1"/>
    <property type="molecule type" value="Genomic_DNA"/>
</dbReference>
<proteinExistence type="predicted"/>
<keyword evidence="1" id="KW-0472">Membrane</keyword>
<reference evidence="2" key="1">
    <citation type="journal article" date="2020" name="Nature">
        <title>Giant virus diversity and host interactions through global metagenomics.</title>
        <authorList>
            <person name="Schulz F."/>
            <person name="Roux S."/>
            <person name="Paez-Espino D."/>
            <person name="Jungbluth S."/>
            <person name="Walsh D.A."/>
            <person name="Denef V.J."/>
            <person name="McMahon K.D."/>
            <person name="Konstantinidis K.T."/>
            <person name="Eloe-Fadrosh E.A."/>
            <person name="Kyrpides N.C."/>
            <person name="Woyke T."/>
        </authorList>
    </citation>
    <scope>NUCLEOTIDE SEQUENCE</scope>
    <source>
        <strain evidence="2">GVMAG-M-3300023179-152</strain>
    </source>
</reference>
<evidence type="ECO:0008006" key="3">
    <source>
        <dbReference type="Google" id="ProtNLM"/>
    </source>
</evidence>
<protein>
    <recommendedName>
        <fullName evidence="3">LamG-like jellyroll fold domain-containing protein</fullName>
    </recommendedName>
</protein>
<dbReference type="SUPFAM" id="SSF49899">
    <property type="entry name" value="Concanavalin A-like lectins/glucanases"/>
    <property type="match status" value="1"/>
</dbReference>
<organism evidence="2">
    <name type="scientific">viral metagenome</name>
    <dbReference type="NCBI Taxonomy" id="1070528"/>
    <lineage>
        <taxon>unclassified sequences</taxon>
        <taxon>metagenomes</taxon>
        <taxon>organismal metagenomes</taxon>
    </lineage>
</organism>
<keyword evidence="1" id="KW-0812">Transmembrane</keyword>
<feature type="transmembrane region" description="Helical" evidence="1">
    <location>
        <begin position="106"/>
        <end position="124"/>
    </location>
</feature>
<name>A0A6C0EAR7_9ZZZZ</name>
<keyword evidence="1" id="KW-1133">Transmembrane helix</keyword>
<dbReference type="Gene3D" id="2.60.120.200">
    <property type="match status" value="1"/>
</dbReference>
<dbReference type="AlphaFoldDB" id="A0A6C0EAR7"/>
<feature type="transmembrane region" description="Helical" evidence="1">
    <location>
        <begin position="44"/>
        <end position="63"/>
    </location>
</feature>
<feature type="transmembrane region" description="Helical" evidence="1">
    <location>
        <begin position="170"/>
        <end position="190"/>
    </location>
</feature>
<sequence>MFDGIKIFFQKIINSMIKFMNDKINDFSEFINNVLIDYDLQNCLIKYGIIYVFILVAIIILGYASRDTAAVSTKLYVYTFGLIIPFVMIYFLLINKTKNSSPNYKLLVYALILIFVSILLYYFTNTNSTTFLVASYIINILLLVIIIVGLAIFFYIYSNYLKSLSGWSGFFVYLSFYVPCLLIIFIKYILNEFKMTTNIVFVLFIIEIILILLYFYLPKLLDKLSSKDGIIILKESAFLDKQQILSSSSDLKIPDLDPNSSQKSTFRRNYSISLWVYLNEQSSEYKAYSKETNIFDYGNGKPRVTYYNDSYDSKYTDKYVFYFNESNSDKSGFEISLPHQKWHNFVFNYRDSMIDLFINGNLEKSYSFTENNNQNFFVSDQITIGNTDGLYGAICNIKYYTEPLTQFQIVNMYNLLMNKNPPVNNL</sequence>
<feature type="transmembrane region" description="Helical" evidence="1">
    <location>
        <begin position="75"/>
        <end position="94"/>
    </location>
</feature>
<dbReference type="Pfam" id="PF13385">
    <property type="entry name" value="Laminin_G_3"/>
    <property type="match status" value="1"/>
</dbReference>
<evidence type="ECO:0000256" key="1">
    <source>
        <dbReference type="SAM" id="Phobius"/>
    </source>
</evidence>
<feature type="transmembrane region" description="Helical" evidence="1">
    <location>
        <begin position="136"/>
        <end position="158"/>
    </location>
</feature>
<accession>A0A6C0EAR7</accession>
<dbReference type="InterPro" id="IPR013320">
    <property type="entry name" value="ConA-like_dom_sf"/>
</dbReference>
<feature type="transmembrane region" description="Helical" evidence="1">
    <location>
        <begin position="196"/>
        <end position="217"/>
    </location>
</feature>